<keyword evidence="7" id="KW-0406">Ion transport</keyword>
<keyword evidence="5 10" id="KW-0812">Transmembrane</keyword>
<evidence type="ECO:0000313" key="11">
    <source>
        <dbReference type="EMBL" id="OZI38490.1"/>
    </source>
</evidence>
<evidence type="ECO:0000256" key="2">
    <source>
        <dbReference type="ARBA" id="ARBA00022448"/>
    </source>
</evidence>
<accession>A0A261SNT4</accession>
<evidence type="ECO:0000256" key="1">
    <source>
        <dbReference type="ARBA" id="ARBA00004429"/>
    </source>
</evidence>
<feature type="transmembrane region" description="Helical" evidence="10">
    <location>
        <begin position="134"/>
        <end position="154"/>
    </location>
</feature>
<evidence type="ECO:0000256" key="6">
    <source>
        <dbReference type="ARBA" id="ARBA00022989"/>
    </source>
</evidence>
<evidence type="ECO:0000256" key="10">
    <source>
        <dbReference type="SAM" id="Phobius"/>
    </source>
</evidence>
<dbReference type="InterPro" id="IPR050222">
    <property type="entry name" value="MATE_MdtK"/>
</dbReference>
<dbReference type="InterPro" id="IPR002528">
    <property type="entry name" value="MATE_fam"/>
</dbReference>
<feature type="transmembrane region" description="Helical" evidence="10">
    <location>
        <begin position="21"/>
        <end position="38"/>
    </location>
</feature>
<dbReference type="EMBL" id="NEVM01000001">
    <property type="protein sequence ID" value="OZI38490.1"/>
    <property type="molecule type" value="Genomic_DNA"/>
</dbReference>
<dbReference type="PIRSF" id="PIRSF006603">
    <property type="entry name" value="DinF"/>
    <property type="match status" value="1"/>
</dbReference>
<dbReference type="InterPro" id="IPR048279">
    <property type="entry name" value="MdtK-like"/>
</dbReference>
<gene>
    <name evidence="11" type="ORF">CAL29_09310</name>
</gene>
<comment type="subcellular location">
    <subcellularLocation>
        <location evidence="1">Cell inner membrane</location>
        <topology evidence="1">Multi-pass membrane protein</topology>
    </subcellularLocation>
</comment>
<keyword evidence="4" id="KW-1003">Cell membrane</keyword>
<keyword evidence="3" id="KW-0050">Antiport</keyword>
<keyword evidence="12" id="KW-1185">Reference proteome</keyword>
<dbReference type="OrthoDB" id="9780160at2"/>
<sequence>MSASIPQAASFGAALRAIARQAWPVLISQWAGIAFGVLDTAMTGHASPDDLAAMSLSASVYITVFVGLMGVVHALIPILAQHYGAGRADEVGATWGQGIWLALGLSVVGAALMLFPDVWLSLSGDVAPEVRARIASYLRALVLALPAALVFRTVYALGTAVSRPKLVMGINLAGVALKALLNWVLIYGKLGLPALGATGAGLSSAIVSWVSLGLGLWMLRADRYYARFHLRLGRPRWAPLKELLRLGLPMGGSYLVEVCAFTFMALLVAREGTLVSGGHQIMSNLAALCYMMPMALGVATAALTAQAIGARQPRLAHRTGLAGLALGLMGAVLTALVLWTGQPLIIAAYTDNPQVAAVAASLLYVIPVFHLFDAMQCINSYLLRAYKVAVVPLLLQVLALGLFGLIGGWWLGFGPGAGGLDWLRDALIPDSPRGAGTMWLMAMAGLALSAVLLHAWYWRIVRRTLRAPPPEAAAA</sequence>
<dbReference type="GO" id="GO:0005886">
    <property type="term" value="C:plasma membrane"/>
    <property type="evidence" value="ECO:0007669"/>
    <property type="project" value="UniProtKB-SubCell"/>
</dbReference>
<evidence type="ECO:0000256" key="9">
    <source>
        <dbReference type="ARBA" id="ARBA00031636"/>
    </source>
</evidence>
<protein>
    <recommendedName>
        <fullName evidence="9">Multidrug-efflux transporter</fullName>
    </recommendedName>
</protein>
<feature type="transmembrane region" description="Helical" evidence="10">
    <location>
        <begin position="438"/>
        <end position="458"/>
    </location>
</feature>
<keyword evidence="8 10" id="KW-0472">Membrane</keyword>
<feature type="transmembrane region" description="Helical" evidence="10">
    <location>
        <begin position="246"/>
        <end position="269"/>
    </location>
</feature>
<dbReference type="CDD" id="cd13131">
    <property type="entry name" value="MATE_NorM_like"/>
    <property type="match status" value="1"/>
</dbReference>
<evidence type="ECO:0000313" key="12">
    <source>
        <dbReference type="Proteomes" id="UP000216020"/>
    </source>
</evidence>
<evidence type="ECO:0000256" key="8">
    <source>
        <dbReference type="ARBA" id="ARBA00023136"/>
    </source>
</evidence>
<evidence type="ECO:0000256" key="5">
    <source>
        <dbReference type="ARBA" id="ARBA00022692"/>
    </source>
</evidence>
<proteinExistence type="predicted"/>
<dbReference type="RefSeq" id="WP_094852586.1">
    <property type="nucleotide sequence ID" value="NZ_NEVM01000001.1"/>
</dbReference>
<dbReference type="GO" id="GO:0042910">
    <property type="term" value="F:xenobiotic transmembrane transporter activity"/>
    <property type="evidence" value="ECO:0007669"/>
    <property type="project" value="InterPro"/>
</dbReference>
<dbReference type="GO" id="GO:0006811">
    <property type="term" value="P:monoatomic ion transport"/>
    <property type="evidence" value="ECO:0007669"/>
    <property type="project" value="UniProtKB-KW"/>
</dbReference>
<reference evidence="12" key="1">
    <citation type="submission" date="2017-05" db="EMBL/GenBank/DDBJ databases">
        <title>Complete and WGS of Bordetella genogroups.</title>
        <authorList>
            <person name="Spilker T."/>
            <person name="Lipuma J."/>
        </authorList>
    </citation>
    <scope>NUCLEOTIDE SEQUENCE [LARGE SCALE GENOMIC DNA]</scope>
    <source>
        <strain evidence="12">AU16122</strain>
    </source>
</reference>
<dbReference type="GO" id="GO:0015297">
    <property type="term" value="F:antiporter activity"/>
    <property type="evidence" value="ECO:0007669"/>
    <property type="project" value="UniProtKB-KW"/>
</dbReference>
<dbReference type="PANTHER" id="PTHR43298">
    <property type="entry name" value="MULTIDRUG RESISTANCE PROTEIN NORM-RELATED"/>
    <property type="match status" value="1"/>
</dbReference>
<keyword evidence="6 10" id="KW-1133">Transmembrane helix</keyword>
<organism evidence="11 12">
    <name type="scientific">Bordetella genomosp. 10</name>
    <dbReference type="NCBI Taxonomy" id="1416804"/>
    <lineage>
        <taxon>Bacteria</taxon>
        <taxon>Pseudomonadati</taxon>
        <taxon>Pseudomonadota</taxon>
        <taxon>Betaproteobacteria</taxon>
        <taxon>Burkholderiales</taxon>
        <taxon>Alcaligenaceae</taxon>
        <taxon>Bordetella</taxon>
    </lineage>
</organism>
<feature type="transmembrane region" description="Helical" evidence="10">
    <location>
        <begin position="166"/>
        <end position="188"/>
    </location>
</feature>
<dbReference type="AlphaFoldDB" id="A0A261SNT4"/>
<feature type="transmembrane region" description="Helical" evidence="10">
    <location>
        <begin position="393"/>
        <end position="413"/>
    </location>
</feature>
<feature type="transmembrane region" description="Helical" evidence="10">
    <location>
        <begin position="353"/>
        <end position="372"/>
    </location>
</feature>
<feature type="transmembrane region" description="Helical" evidence="10">
    <location>
        <begin position="92"/>
        <end position="114"/>
    </location>
</feature>
<dbReference type="Proteomes" id="UP000216020">
    <property type="component" value="Unassembled WGS sequence"/>
</dbReference>
<comment type="caution">
    <text evidence="11">The sequence shown here is derived from an EMBL/GenBank/DDBJ whole genome shotgun (WGS) entry which is preliminary data.</text>
</comment>
<name>A0A261SNT4_9BORD</name>
<evidence type="ECO:0000256" key="4">
    <source>
        <dbReference type="ARBA" id="ARBA00022475"/>
    </source>
</evidence>
<dbReference type="NCBIfam" id="TIGR00797">
    <property type="entry name" value="matE"/>
    <property type="match status" value="1"/>
</dbReference>
<feature type="transmembrane region" description="Helical" evidence="10">
    <location>
        <begin position="281"/>
        <end position="308"/>
    </location>
</feature>
<evidence type="ECO:0000256" key="7">
    <source>
        <dbReference type="ARBA" id="ARBA00023065"/>
    </source>
</evidence>
<keyword evidence="2" id="KW-0813">Transport</keyword>
<evidence type="ECO:0000256" key="3">
    <source>
        <dbReference type="ARBA" id="ARBA00022449"/>
    </source>
</evidence>
<feature type="transmembrane region" description="Helical" evidence="10">
    <location>
        <begin position="58"/>
        <end position="80"/>
    </location>
</feature>
<feature type="transmembrane region" description="Helical" evidence="10">
    <location>
        <begin position="320"/>
        <end position="341"/>
    </location>
</feature>
<dbReference type="PANTHER" id="PTHR43298:SF2">
    <property type="entry name" value="FMN_FAD EXPORTER YEEO-RELATED"/>
    <property type="match status" value="1"/>
</dbReference>
<dbReference type="Pfam" id="PF01554">
    <property type="entry name" value="MatE"/>
    <property type="match status" value="2"/>
</dbReference>
<feature type="transmembrane region" description="Helical" evidence="10">
    <location>
        <begin position="194"/>
        <end position="219"/>
    </location>
</feature>